<feature type="chain" id="PRO_5045563632" evidence="2">
    <location>
        <begin position="20"/>
        <end position="743"/>
    </location>
</feature>
<dbReference type="Pfam" id="PF13517">
    <property type="entry name" value="FG-GAP_3"/>
    <property type="match status" value="1"/>
</dbReference>
<feature type="domain" description="Secretion system C-terminal sorting" evidence="3">
    <location>
        <begin position="667"/>
        <end position="742"/>
    </location>
</feature>
<evidence type="ECO:0000256" key="2">
    <source>
        <dbReference type="SAM" id="SignalP"/>
    </source>
</evidence>
<evidence type="ECO:0000256" key="1">
    <source>
        <dbReference type="ARBA" id="ARBA00022729"/>
    </source>
</evidence>
<keyword evidence="5" id="KW-1185">Reference proteome</keyword>
<feature type="signal peptide" evidence="2">
    <location>
        <begin position="1"/>
        <end position="19"/>
    </location>
</feature>
<dbReference type="PANTHER" id="PTHR44103:SF1">
    <property type="entry name" value="PROPROTEIN CONVERTASE P"/>
    <property type="match status" value="1"/>
</dbReference>
<dbReference type="RefSeq" id="WP_266053395.1">
    <property type="nucleotide sequence ID" value="NZ_JAPFQO010000010.1"/>
</dbReference>
<gene>
    <name evidence="4" type="ORF">OO017_14985</name>
</gene>
<dbReference type="EMBL" id="JAPFQO010000010">
    <property type="protein sequence ID" value="MCX2741262.1"/>
    <property type="molecule type" value="Genomic_DNA"/>
</dbReference>
<comment type="caution">
    <text evidence="4">The sequence shown here is derived from an EMBL/GenBank/DDBJ whole genome shotgun (WGS) entry which is preliminary data.</text>
</comment>
<evidence type="ECO:0000313" key="4">
    <source>
        <dbReference type="EMBL" id="MCX2741262.1"/>
    </source>
</evidence>
<name>A0ABT3RIU5_9BACT</name>
<dbReference type="NCBIfam" id="TIGR04183">
    <property type="entry name" value="Por_Secre_tail"/>
    <property type="match status" value="1"/>
</dbReference>
<evidence type="ECO:0000313" key="5">
    <source>
        <dbReference type="Proteomes" id="UP001207228"/>
    </source>
</evidence>
<accession>A0ABT3RIU5</accession>
<protein>
    <submittedName>
        <fullName evidence="4">T9SS type A sorting domain-containing protein</fullName>
    </submittedName>
</protein>
<sequence length="743" mass="81792">MKTLIPLLLILLAWQGALAQQPEPLRFRMTQEIPVVVPGGQLASPWSGGLNTPQFSTIDLNRDGQPDLFAYDRQVHKVYTWLAVQEAGQWQYRYAPEYESLFPQDLTNWVLLRDFNCDGLKDIFTSSPLGIRVFKQEAGQLSFTLTTDALRYKNERVNMQMSGSDVPAITDIDGDGDLDILLTEFAQGYNLELYRNMQAEQGQPCGALAFEMQTSWWGGITECSGCNNFAFGETCSVKEGESIAVPMHSGHEGSSLLLLDTDADGDKDLLIGAVTCENLVMMENKGSRSEAVMNSLSPLFPAAKPAGFNRFPASFYEDVTFDGVPDLLVTSQVTDEIWDMDFQQSTWLYRNTGAADRPEFDYVQGNFLQGQMLDLSEGAYPAFADLDADSDLDLLVGNDASLRNGVYSGSLSFYRNTGTASKPTFELVTDNFLQLHSQQLYHIKPAFADINGDGKLDLMLTSKGVNAGSARIVWLRNLAATGQPAAFDFSQRQELLKITDGDTPAFADLDNDGDLDLLLGKAASNLEFYRNTGTSAAPVYTLESSSFGGINYNFDRRFLHPFVHDIDGDNIPDLLTVDESGELRIYRNITQNLSATFTAETEVLENELKQQAQATKLGHGLSITAAPLGGDKQLYLAMGSKGGGLYLLQQTAGNESFPVGDNLTLKVYPNPHDNNLPEPVTVQASERVQLDVYDMVGKHVYRSQRGKYSRSHTLPVQGLQAGMYVVRATTESGSQAAVKLMVR</sequence>
<dbReference type="InterPro" id="IPR028994">
    <property type="entry name" value="Integrin_alpha_N"/>
</dbReference>
<dbReference type="Proteomes" id="UP001207228">
    <property type="component" value="Unassembled WGS sequence"/>
</dbReference>
<dbReference type="Gene3D" id="2.130.10.130">
    <property type="entry name" value="Integrin alpha, N-terminal"/>
    <property type="match status" value="2"/>
</dbReference>
<keyword evidence="1 2" id="KW-0732">Signal</keyword>
<dbReference type="Pfam" id="PF18962">
    <property type="entry name" value="Por_Secre_tail"/>
    <property type="match status" value="1"/>
</dbReference>
<reference evidence="4 5" key="1">
    <citation type="submission" date="2022-11" db="EMBL/GenBank/DDBJ databases">
        <title>The characterization of three novel Bacteroidetes species and genomic analysis of their roles in tidal elemental geochemical cycles.</title>
        <authorList>
            <person name="Ma K.-J."/>
        </authorList>
    </citation>
    <scope>NUCLEOTIDE SEQUENCE [LARGE SCALE GENOMIC DNA]</scope>
    <source>
        <strain evidence="4 5">M82</strain>
    </source>
</reference>
<organism evidence="4 5">
    <name type="scientific">Pontibacter anaerobius</name>
    <dbReference type="NCBI Taxonomy" id="2993940"/>
    <lineage>
        <taxon>Bacteria</taxon>
        <taxon>Pseudomonadati</taxon>
        <taxon>Bacteroidota</taxon>
        <taxon>Cytophagia</taxon>
        <taxon>Cytophagales</taxon>
        <taxon>Hymenobacteraceae</taxon>
        <taxon>Pontibacter</taxon>
    </lineage>
</organism>
<dbReference type="InterPro" id="IPR026444">
    <property type="entry name" value="Secre_tail"/>
</dbReference>
<evidence type="ECO:0000259" key="3">
    <source>
        <dbReference type="Pfam" id="PF18962"/>
    </source>
</evidence>
<proteinExistence type="predicted"/>
<dbReference type="InterPro" id="IPR013517">
    <property type="entry name" value="FG-GAP"/>
</dbReference>
<dbReference type="SUPFAM" id="SSF69318">
    <property type="entry name" value="Integrin alpha N-terminal domain"/>
    <property type="match status" value="2"/>
</dbReference>
<dbReference type="PANTHER" id="PTHR44103">
    <property type="entry name" value="PROPROTEIN CONVERTASE P"/>
    <property type="match status" value="1"/>
</dbReference>